<dbReference type="Proteomes" id="UP000807469">
    <property type="component" value="Unassembled WGS sequence"/>
</dbReference>
<reference evidence="3" key="1">
    <citation type="submission" date="2020-11" db="EMBL/GenBank/DDBJ databases">
        <authorList>
            <consortium name="DOE Joint Genome Institute"/>
            <person name="Ahrendt S."/>
            <person name="Riley R."/>
            <person name="Andreopoulos W."/>
            <person name="Labutti K."/>
            <person name="Pangilinan J."/>
            <person name="Ruiz-Duenas F.J."/>
            <person name="Barrasa J.M."/>
            <person name="Sanchez-Garcia M."/>
            <person name="Camarero S."/>
            <person name="Miyauchi S."/>
            <person name="Serrano A."/>
            <person name="Linde D."/>
            <person name="Babiker R."/>
            <person name="Drula E."/>
            <person name="Ayuso-Fernandez I."/>
            <person name="Pacheco R."/>
            <person name="Padilla G."/>
            <person name="Ferreira P."/>
            <person name="Barriuso J."/>
            <person name="Kellner H."/>
            <person name="Castanera R."/>
            <person name="Alfaro M."/>
            <person name="Ramirez L."/>
            <person name="Pisabarro A.G."/>
            <person name="Kuo A."/>
            <person name="Tritt A."/>
            <person name="Lipzen A."/>
            <person name="He G."/>
            <person name="Yan M."/>
            <person name="Ng V."/>
            <person name="Cullen D."/>
            <person name="Martin F."/>
            <person name="Rosso M.-N."/>
            <person name="Henrissat B."/>
            <person name="Hibbett D."/>
            <person name="Martinez A.T."/>
            <person name="Grigoriev I.V."/>
        </authorList>
    </citation>
    <scope>NUCLEOTIDE SEQUENCE</scope>
    <source>
        <strain evidence="3">CIRM-BRFM 674</strain>
    </source>
</reference>
<dbReference type="InterPro" id="IPR009027">
    <property type="entry name" value="Ribosomal_bL9/RNase_H1_N"/>
</dbReference>
<dbReference type="InterPro" id="IPR011320">
    <property type="entry name" value="RNase_H1_N"/>
</dbReference>
<feature type="domain" description="Ribonuclease H1 N-terminal" evidence="2">
    <location>
        <begin position="73"/>
        <end position="111"/>
    </location>
</feature>
<gene>
    <name evidence="3" type="ORF">BDN70DRAFT_901210</name>
</gene>
<name>A0A9P6CMC8_9AGAR</name>
<organism evidence="3 4">
    <name type="scientific">Pholiota conissans</name>
    <dbReference type="NCBI Taxonomy" id="109636"/>
    <lineage>
        <taxon>Eukaryota</taxon>
        <taxon>Fungi</taxon>
        <taxon>Dikarya</taxon>
        <taxon>Basidiomycota</taxon>
        <taxon>Agaricomycotina</taxon>
        <taxon>Agaricomycetes</taxon>
        <taxon>Agaricomycetidae</taxon>
        <taxon>Agaricales</taxon>
        <taxon>Agaricineae</taxon>
        <taxon>Strophariaceae</taxon>
        <taxon>Pholiota</taxon>
    </lineage>
</organism>
<comment type="caution">
    <text evidence="3">The sequence shown here is derived from an EMBL/GenBank/DDBJ whole genome shotgun (WGS) entry which is preliminary data.</text>
</comment>
<dbReference type="EMBL" id="MU155653">
    <property type="protein sequence ID" value="KAF9471607.1"/>
    <property type="molecule type" value="Genomic_DNA"/>
</dbReference>
<dbReference type="AlphaFoldDB" id="A0A9P6CMC8"/>
<evidence type="ECO:0000313" key="4">
    <source>
        <dbReference type="Proteomes" id="UP000807469"/>
    </source>
</evidence>
<dbReference type="SUPFAM" id="SSF55658">
    <property type="entry name" value="L9 N-domain-like"/>
    <property type="match status" value="1"/>
</dbReference>
<dbReference type="OrthoDB" id="3069925at2759"/>
<evidence type="ECO:0000259" key="2">
    <source>
        <dbReference type="Pfam" id="PF01693"/>
    </source>
</evidence>
<sequence>MHQSLSPLSLEEGRTRNAFSVTVNHTLFIPTGQSPASQLPESQLSDSDPPPYIPVTLGERYHKVTSSSKLVAYVVFGGHQLGVFYNWSACKVALGEHPQKGWKAYRKHSDACIAWYDWVYRGSLPDSLFYRLRGNPFTRPTHDDLAIAGQHRPPTSYLLSQVTVHAHTPIVAMSPQPTTPTRPLRSTEPLVSPSYGPASCLPSPTSHGSGLGSPIRTSEGSLSHRSEVLLQSSHQSTLRSCSQASGAQASGRRRPQGYPFYVVLVGDDPGVYANSSLAESAMGPHSISSWVGAASYAEGCQHFNEIVVPQGYGRLHESASCFTDFGKPMNIEALEANIASLD</sequence>
<feature type="compositionally biased region" description="Polar residues" evidence="1">
    <location>
        <begin position="228"/>
        <end position="241"/>
    </location>
</feature>
<dbReference type="Pfam" id="PF01693">
    <property type="entry name" value="Cauli_VI"/>
    <property type="match status" value="1"/>
</dbReference>
<keyword evidence="4" id="KW-1185">Reference proteome</keyword>
<accession>A0A9P6CMC8</accession>
<protein>
    <recommendedName>
        <fullName evidence="2">Ribonuclease H1 N-terminal domain-containing protein</fullName>
    </recommendedName>
</protein>
<proteinExistence type="predicted"/>
<evidence type="ECO:0000256" key="1">
    <source>
        <dbReference type="SAM" id="MobiDB-lite"/>
    </source>
</evidence>
<evidence type="ECO:0000313" key="3">
    <source>
        <dbReference type="EMBL" id="KAF9471607.1"/>
    </source>
</evidence>
<feature type="region of interest" description="Disordered" evidence="1">
    <location>
        <begin position="172"/>
        <end position="253"/>
    </location>
</feature>